<dbReference type="AlphaFoldDB" id="A0A6N1X875"/>
<protein>
    <submittedName>
        <fullName evidence="1">DUF1810 family protein</fullName>
    </submittedName>
</protein>
<dbReference type="InterPro" id="IPR036287">
    <property type="entry name" value="Rv1873-like_sf"/>
</dbReference>
<dbReference type="Pfam" id="PF08837">
    <property type="entry name" value="DUF1810"/>
    <property type="match status" value="1"/>
</dbReference>
<proteinExistence type="predicted"/>
<dbReference type="Proteomes" id="UP000509579">
    <property type="component" value="Plasmid unnamed1"/>
</dbReference>
<sequence length="146" mass="15999">MTQETPSDAEFQPFIDAQRGVFETALQELRAGQKQSHWMWFIFPQLDGLGRSAMARRFAIHDLAQARRYLQHPLLGARLIAAAQTAQAALQPGTGLLHLFGAIDSQKFISCMTLFRAAAGEDSVFAQILLGLQASDGKTLELLGSL</sequence>
<dbReference type="InterPro" id="IPR014937">
    <property type="entry name" value="DUF1810"/>
</dbReference>
<evidence type="ECO:0000313" key="1">
    <source>
        <dbReference type="EMBL" id="QKV55579.1"/>
    </source>
</evidence>
<keyword evidence="2" id="KW-1185">Reference proteome</keyword>
<keyword evidence="1" id="KW-0614">Plasmid</keyword>
<accession>A0A6N1X875</accession>
<dbReference type="Gene3D" id="1.25.40.380">
    <property type="entry name" value="Protein of unknown function DUF1810"/>
    <property type="match status" value="1"/>
</dbReference>
<dbReference type="SUPFAM" id="SSF140736">
    <property type="entry name" value="Rv1873-like"/>
    <property type="match status" value="1"/>
</dbReference>
<evidence type="ECO:0000313" key="2">
    <source>
        <dbReference type="Proteomes" id="UP000509579"/>
    </source>
</evidence>
<organism evidence="1 2">
    <name type="scientific">Comamonas antarctica</name>
    <dbReference type="NCBI Taxonomy" id="2743470"/>
    <lineage>
        <taxon>Bacteria</taxon>
        <taxon>Pseudomonadati</taxon>
        <taxon>Pseudomonadota</taxon>
        <taxon>Betaproteobacteria</taxon>
        <taxon>Burkholderiales</taxon>
        <taxon>Comamonadaceae</taxon>
        <taxon>Comamonas</taxon>
    </lineage>
</organism>
<dbReference type="KEGG" id="aant:HUK68_21970"/>
<gene>
    <name evidence="1" type="ORF">HUK68_21970</name>
</gene>
<name>A0A6N1X875_9BURK</name>
<dbReference type="EMBL" id="CP054841">
    <property type="protein sequence ID" value="QKV55579.1"/>
    <property type="molecule type" value="Genomic_DNA"/>
</dbReference>
<dbReference type="RefSeq" id="WP_175506365.1">
    <property type="nucleotide sequence ID" value="NZ_CP054841.1"/>
</dbReference>
<geneLocation type="plasmid" evidence="1 2">
    <name>unnamed1</name>
</geneLocation>
<reference evidence="1 2" key="1">
    <citation type="submission" date="2020-06" db="EMBL/GenBank/DDBJ databases">
        <title>Acidovorax antarctica sp. nov., isolated from Corinth ice sheet soil, Antarctic Fields Peninsula.</title>
        <authorList>
            <person name="Xu Q."/>
            <person name="Peng F."/>
        </authorList>
    </citation>
    <scope>NUCLEOTIDE SEQUENCE [LARGE SCALE GENOMIC DNA]</scope>
    <source>
        <strain evidence="1 2">16-35-5</strain>
        <plasmid evidence="1 2">unnamed1</plasmid>
    </source>
</reference>